<dbReference type="InterPro" id="IPR013083">
    <property type="entry name" value="Znf_RING/FYVE/PHD"/>
</dbReference>
<keyword evidence="3" id="KW-0862">Zinc</keyword>
<dbReference type="PANTHER" id="PTHR46158:SF1">
    <property type="entry name" value="RING_U-BOX SUPERFAMILY PROTEIN"/>
    <property type="match status" value="1"/>
</dbReference>
<feature type="region of interest" description="Disordered" evidence="5">
    <location>
        <begin position="1"/>
        <end position="145"/>
    </location>
</feature>
<dbReference type="PANTHER" id="PTHR46158">
    <property type="entry name" value="OS02G0165000 PROTEIN"/>
    <property type="match status" value="1"/>
</dbReference>
<evidence type="ECO:0000256" key="3">
    <source>
        <dbReference type="ARBA" id="ARBA00022833"/>
    </source>
</evidence>
<dbReference type="STRING" id="554065.E1ZH95"/>
<protein>
    <submittedName>
        <fullName evidence="9">Uncharacterized protein</fullName>
    </submittedName>
</protein>
<evidence type="ECO:0000259" key="7">
    <source>
        <dbReference type="PROSITE" id="PS50089"/>
    </source>
</evidence>
<keyword evidence="6" id="KW-1133">Transmembrane helix</keyword>
<keyword evidence="10" id="KW-1185">Reference proteome</keyword>
<dbReference type="eggNOG" id="KOG1609">
    <property type="taxonomic scope" value="Eukaryota"/>
</dbReference>
<dbReference type="KEGG" id="cvr:CHLNCDRAFT_134976"/>
<organism evidence="10">
    <name type="scientific">Chlorella variabilis</name>
    <name type="common">Green alga</name>
    <dbReference type="NCBI Taxonomy" id="554065"/>
    <lineage>
        <taxon>Eukaryota</taxon>
        <taxon>Viridiplantae</taxon>
        <taxon>Chlorophyta</taxon>
        <taxon>core chlorophytes</taxon>
        <taxon>Trebouxiophyceae</taxon>
        <taxon>Chlorellales</taxon>
        <taxon>Chlorellaceae</taxon>
        <taxon>Chlorella clade</taxon>
        <taxon>Chlorella</taxon>
    </lineage>
</organism>
<dbReference type="GO" id="GO:0008270">
    <property type="term" value="F:zinc ion binding"/>
    <property type="evidence" value="ECO:0007669"/>
    <property type="project" value="UniProtKB-KW"/>
</dbReference>
<dbReference type="PROSITE" id="PS51292">
    <property type="entry name" value="ZF_RING_CH"/>
    <property type="match status" value="1"/>
</dbReference>
<dbReference type="Pfam" id="PF12906">
    <property type="entry name" value="RINGv"/>
    <property type="match status" value="1"/>
</dbReference>
<dbReference type="PROSITE" id="PS50089">
    <property type="entry name" value="ZF_RING_2"/>
    <property type="match status" value="1"/>
</dbReference>
<dbReference type="OrthoDB" id="435038at2759"/>
<feature type="compositionally biased region" description="Low complexity" evidence="5">
    <location>
        <begin position="320"/>
        <end position="330"/>
    </location>
</feature>
<dbReference type="RefSeq" id="XP_005847185.1">
    <property type="nucleotide sequence ID" value="XM_005847123.1"/>
</dbReference>
<keyword evidence="6" id="KW-0472">Membrane</keyword>
<evidence type="ECO:0000256" key="5">
    <source>
        <dbReference type="SAM" id="MobiDB-lite"/>
    </source>
</evidence>
<keyword evidence="6" id="KW-0812">Transmembrane</keyword>
<feature type="domain" description="RING-CH-type" evidence="8">
    <location>
        <begin position="145"/>
        <end position="211"/>
    </location>
</feature>
<proteinExistence type="predicted"/>
<keyword evidence="1" id="KW-0479">Metal-binding</keyword>
<dbReference type="CDD" id="cd16495">
    <property type="entry name" value="RING_CH-C4HC3_MARCH"/>
    <property type="match status" value="1"/>
</dbReference>
<evidence type="ECO:0000259" key="8">
    <source>
        <dbReference type="PROSITE" id="PS51292"/>
    </source>
</evidence>
<keyword evidence="2 4" id="KW-0863">Zinc-finger</keyword>
<dbReference type="Proteomes" id="UP000008141">
    <property type="component" value="Unassembled WGS sequence"/>
</dbReference>
<feature type="compositionally biased region" description="Low complexity" evidence="5">
    <location>
        <begin position="12"/>
        <end position="25"/>
    </location>
</feature>
<reference evidence="9 10" key="1">
    <citation type="journal article" date="2010" name="Plant Cell">
        <title>The Chlorella variabilis NC64A genome reveals adaptation to photosymbiosis, coevolution with viruses, and cryptic sex.</title>
        <authorList>
            <person name="Blanc G."/>
            <person name="Duncan G."/>
            <person name="Agarkova I."/>
            <person name="Borodovsky M."/>
            <person name="Gurnon J."/>
            <person name="Kuo A."/>
            <person name="Lindquist E."/>
            <person name="Lucas S."/>
            <person name="Pangilinan J."/>
            <person name="Polle J."/>
            <person name="Salamov A."/>
            <person name="Terry A."/>
            <person name="Yamada T."/>
            <person name="Dunigan D.D."/>
            <person name="Grigoriev I.V."/>
            <person name="Claverie J.M."/>
            <person name="Van Etten J.L."/>
        </authorList>
    </citation>
    <scope>NUCLEOTIDE SEQUENCE [LARGE SCALE GENOMIC DNA]</scope>
    <source>
        <strain evidence="9 10">NC64A</strain>
    </source>
</reference>
<name>E1ZH95_CHLVA</name>
<evidence type="ECO:0000256" key="6">
    <source>
        <dbReference type="SAM" id="Phobius"/>
    </source>
</evidence>
<dbReference type="SUPFAM" id="SSF57850">
    <property type="entry name" value="RING/U-box"/>
    <property type="match status" value="1"/>
</dbReference>
<dbReference type="InterPro" id="IPR001841">
    <property type="entry name" value="Znf_RING"/>
</dbReference>
<dbReference type="GeneID" id="17354442"/>
<accession>E1ZH95</accession>
<feature type="compositionally biased region" description="Low complexity" evidence="5">
    <location>
        <begin position="84"/>
        <end position="105"/>
    </location>
</feature>
<evidence type="ECO:0000256" key="2">
    <source>
        <dbReference type="ARBA" id="ARBA00022771"/>
    </source>
</evidence>
<evidence type="ECO:0000256" key="4">
    <source>
        <dbReference type="PROSITE-ProRule" id="PRU00175"/>
    </source>
</evidence>
<evidence type="ECO:0000313" key="9">
    <source>
        <dbReference type="EMBL" id="EFN55083.1"/>
    </source>
</evidence>
<dbReference type="InterPro" id="IPR011016">
    <property type="entry name" value="Znf_RING-CH"/>
</dbReference>
<dbReference type="SMART" id="SM00744">
    <property type="entry name" value="RINGv"/>
    <property type="match status" value="1"/>
</dbReference>
<feature type="transmembrane region" description="Helical" evidence="6">
    <location>
        <begin position="272"/>
        <end position="292"/>
    </location>
</feature>
<evidence type="ECO:0000256" key="1">
    <source>
        <dbReference type="ARBA" id="ARBA00022723"/>
    </source>
</evidence>
<dbReference type="InParanoid" id="E1ZH95"/>
<dbReference type="EMBL" id="GL433846">
    <property type="protein sequence ID" value="EFN55083.1"/>
    <property type="molecule type" value="Genomic_DNA"/>
</dbReference>
<evidence type="ECO:0000313" key="10">
    <source>
        <dbReference type="Proteomes" id="UP000008141"/>
    </source>
</evidence>
<dbReference type="AlphaFoldDB" id="E1ZH95"/>
<sequence length="330" mass="35598">MGPEAGVPPQRGGEPQEQDQLLQQPSEALDTAGADVETPTEEHPCSSSSSGGTRWGGFMAWLKGRRAAQRLPSEDEDQGDELQQRQQQQVAVVVEAAAEAAEGAGNTTAASSSGEHQHQQPGASGSGGGGEIEPRGSGSPRIARLPSRGPPTCLICLEEFTQEEFINGAALRLECNCRGDLALRHRECIMKWVQVKGSNVCELCKAEIRNIPAPPPRPTDADLPALDEAYFNDPSHIHDFMPSSQDLVFDCIRVTWVAMIVSILFFEMSLGAALWTGLLAGCAYSIMVRLMYRQHFYAMRRLAEQQAAVRREQEGGSPTAAAPHPVVVAV</sequence>
<feature type="region of interest" description="Disordered" evidence="5">
    <location>
        <begin position="310"/>
        <end position="330"/>
    </location>
</feature>
<dbReference type="Gene3D" id="3.30.40.10">
    <property type="entry name" value="Zinc/RING finger domain, C3HC4 (zinc finger)"/>
    <property type="match status" value="1"/>
</dbReference>
<gene>
    <name evidence="9" type="ORF">CHLNCDRAFT_134976</name>
</gene>
<feature type="domain" description="RING-type" evidence="7">
    <location>
        <begin position="153"/>
        <end position="205"/>
    </location>
</feature>